<dbReference type="AlphaFoldDB" id="A0A7X0HSI0"/>
<evidence type="ECO:0000313" key="2">
    <source>
        <dbReference type="EMBL" id="MBB6446013.1"/>
    </source>
</evidence>
<dbReference type="RefSeq" id="WP_184526568.1">
    <property type="nucleotide sequence ID" value="NZ_JACHGK010000008.1"/>
</dbReference>
<keyword evidence="3" id="KW-1185">Reference proteome</keyword>
<evidence type="ECO:0000259" key="1">
    <source>
        <dbReference type="PROSITE" id="PS51782"/>
    </source>
</evidence>
<dbReference type="InterPro" id="IPR018392">
    <property type="entry name" value="LysM"/>
</dbReference>
<proteinExistence type="predicted"/>
<comment type="caution">
    <text evidence="2">The sequence shown here is derived from an EMBL/GenBank/DDBJ whole genome shotgun (WGS) entry which is preliminary data.</text>
</comment>
<dbReference type="PROSITE" id="PS51782">
    <property type="entry name" value="LYSM"/>
    <property type="match status" value="1"/>
</dbReference>
<dbReference type="EMBL" id="JACHGK010000008">
    <property type="protein sequence ID" value="MBB6446013.1"/>
    <property type="molecule type" value="Genomic_DNA"/>
</dbReference>
<sequence>MKRLVMIIAAAVILYAIYYDINYGTLPATSNFAPVTRKTDDVTTAKNKSPLPYYEKKVSPGDTVLSLVEEQLNDSIPVPLSNVVSDFKKLNNGLSPTEIQAGKIYKFPKYEKEISADPS</sequence>
<name>A0A7X0HSI0_9BACI</name>
<evidence type="ECO:0000313" key="3">
    <source>
        <dbReference type="Proteomes" id="UP000531594"/>
    </source>
</evidence>
<feature type="domain" description="LysM" evidence="1">
    <location>
        <begin position="54"/>
        <end position="107"/>
    </location>
</feature>
<gene>
    <name evidence="2" type="ORF">HNR53_002662</name>
</gene>
<organism evidence="2 3">
    <name type="scientific">Bacillus benzoevorans</name>
    <dbReference type="NCBI Taxonomy" id="1456"/>
    <lineage>
        <taxon>Bacteria</taxon>
        <taxon>Bacillati</taxon>
        <taxon>Bacillota</taxon>
        <taxon>Bacilli</taxon>
        <taxon>Bacillales</taxon>
        <taxon>Bacillaceae</taxon>
        <taxon>Bacillus</taxon>
    </lineage>
</organism>
<reference evidence="2 3" key="1">
    <citation type="submission" date="2020-08" db="EMBL/GenBank/DDBJ databases">
        <title>Genomic Encyclopedia of Type Strains, Phase IV (KMG-IV): sequencing the most valuable type-strain genomes for metagenomic binning, comparative biology and taxonomic classification.</title>
        <authorList>
            <person name="Goeker M."/>
        </authorList>
    </citation>
    <scope>NUCLEOTIDE SEQUENCE [LARGE SCALE GENOMIC DNA]</scope>
    <source>
        <strain evidence="2 3">DSM 5391</strain>
    </source>
</reference>
<protein>
    <recommendedName>
        <fullName evidence="1">LysM domain-containing protein</fullName>
    </recommendedName>
</protein>
<accession>A0A7X0HSI0</accession>
<dbReference type="Proteomes" id="UP000531594">
    <property type="component" value="Unassembled WGS sequence"/>
</dbReference>